<dbReference type="InterPro" id="IPR001460">
    <property type="entry name" value="PCN-bd_Tpept"/>
</dbReference>
<dbReference type="GO" id="GO:0051301">
    <property type="term" value="P:cell division"/>
    <property type="evidence" value="ECO:0007669"/>
    <property type="project" value="UniProtKB-KW"/>
</dbReference>
<dbReference type="Gene3D" id="3.40.710.10">
    <property type="entry name" value="DD-peptidase/beta-lactamase superfamily"/>
    <property type="match status" value="1"/>
</dbReference>
<name>A0A542ZW81_RARFA</name>
<dbReference type="PANTHER" id="PTHR30627">
    <property type="entry name" value="PEPTIDOGLYCAN D,D-TRANSPEPTIDASE"/>
    <property type="match status" value="1"/>
</dbReference>
<dbReference type="Gene3D" id="3.30.450.330">
    <property type="match status" value="1"/>
</dbReference>
<dbReference type="Pfam" id="PF00905">
    <property type="entry name" value="Transpeptidase"/>
    <property type="match status" value="1"/>
</dbReference>
<sequence>MRTNWLVGMAAAVLVLFVGRLVWIQGFEASALAAEAYKQITFTREVQASRGDITDVNGVVMATSVKRYNLTVNQRELAKWTHKNEADIEVGGPAEAARLTSDLLDMNEAELAAIYTGDRMFKYVKKGLLPEVWDAISSLRIAGLYSEETSQRVYPAGTVGGNIVGFVGSTGEGKAGIESAFNEQLTGTPGSRTYERSGTGHVIPAGKQTTVAAQPGDNITLTIDRDIQYVAAHALAQQIKKYGASGGSATVVDIPTGSVLALAESGSVDPNKPGATDESNRGAKSVSDVFEPGSTAKVITVAALLETGLATPKSKYTVPDRYTTSNNQTFKDSHDHEKEKWTLTGILSNSSNTGTLMAAEDLPTQVRYDYLRKFGFGEKTGIELAGESRGILHDVDDWDGRTKHAVLFGQGVSVTALQAVDVFATIGNGGKRVSPHLVQSITSADGTVTTKDAGEQTQVISKEVADQLLRMLESTVIDGTGKPGAIPGYRVAAKTGTAQAADASGQMNDIVSSFIGVVPAEKPRLAISVVINNPSERISIYGGPVAGPVFAEVGSYALQRLGVEPSTESPKLYKEEW</sequence>
<dbReference type="InterPro" id="IPR036138">
    <property type="entry name" value="PBP_dimer_sf"/>
</dbReference>
<proteinExistence type="inferred from homology"/>
<dbReference type="SUPFAM" id="SSF56519">
    <property type="entry name" value="Penicillin binding protein dimerisation domain"/>
    <property type="match status" value="1"/>
</dbReference>
<evidence type="ECO:0000313" key="7">
    <source>
        <dbReference type="EMBL" id="TQL64623.1"/>
    </source>
</evidence>
<comment type="caution">
    <text evidence="7">The sequence shown here is derived from an EMBL/GenBank/DDBJ whole genome shotgun (WGS) entry which is preliminary data.</text>
</comment>
<dbReference type="InterPro" id="IPR050515">
    <property type="entry name" value="Beta-lactam/transpept"/>
</dbReference>
<evidence type="ECO:0000256" key="3">
    <source>
        <dbReference type="ARBA" id="ARBA00023136"/>
    </source>
</evidence>
<reference evidence="7 8" key="1">
    <citation type="submission" date="2019-06" db="EMBL/GenBank/DDBJ databases">
        <title>Sequencing the genomes of 1000 actinobacteria strains.</title>
        <authorList>
            <person name="Klenk H.-P."/>
        </authorList>
    </citation>
    <scope>NUCLEOTIDE SEQUENCE [LARGE SCALE GENOMIC DNA]</scope>
    <source>
        <strain evidence="7 8">DSM 4813</strain>
    </source>
</reference>
<keyword evidence="3" id="KW-0472">Membrane</keyword>
<evidence type="ECO:0000259" key="6">
    <source>
        <dbReference type="Pfam" id="PF03717"/>
    </source>
</evidence>
<dbReference type="SUPFAM" id="SSF56601">
    <property type="entry name" value="beta-lactamase/transpeptidase-like"/>
    <property type="match status" value="1"/>
</dbReference>
<dbReference type="Gene3D" id="3.90.1310.10">
    <property type="entry name" value="Penicillin-binding protein 2a (Domain 2)"/>
    <property type="match status" value="1"/>
</dbReference>
<dbReference type="InterPro" id="IPR005311">
    <property type="entry name" value="PBP_dimer"/>
</dbReference>
<evidence type="ECO:0000313" key="8">
    <source>
        <dbReference type="Proteomes" id="UP000315389"/>
    </source>
</evidence>
<dbReference type="GO" id="GO:0005886">
    <property type="term" value="C:plasma membrane"/>
    <property type="evidence" value="ECO:0007669"/>
    <property type="project" value="TreeGrafter"/>
</dbReference>
<dbReference type="GO" id="GO:0071555">
    <property type="term" value="P:cell wall organization"/>
    <property type="evidence" value="ECO:0007669"/>
    <property type="project" value="TreeGrafter"/>
</dbReference>
<feature type="domain" description="Penicillin-binding protein transpeptidase" evidence="5">
    <location>
        <begin position="247"/>
        <end position="553"/>
    </location>
</feature>
<comment type="subcellular location">
    <subcellularLocation>
        <location evidence="1">Membrane</location>
    </subcellularLocation>
</comment>
<evidence type="ECO:0000256" key="1">
    <source>
        <dbReference type="ARBA" id="ARBA00004370"/>
    </source>
</evidence>
<dbReference type="InterPro" id="IPR012338">
    <property type="entry name" value="Beta-lactam/transpept-like"/>
</dbReference>
<dbReference type="Pfam" id="PF03717">
    <property type="entry name" value="PBP_dimer"/>
    <property type="match status" value="1"/>
</dbReference>
<dbReference type="GO" id="GO:0008658">
    <property type="term" value="F:penicillin binding"/>
    <property type="evidence" value="ECO:0007669"/>
    <property type="project" value="InterPro"/>
</dbReference>
<dbReference type="Proteomes" id="UP000315389">
    <property type="component" value="Unassembled WGS sequence"/>
</dbReference>
<evidence type="ECO:0000259" key="5">
    <source>
        <dbReference type="Pfam" id="PF00905"/>
    </source>
</evidence>
<evidence type="ECO:0000256" key="4">
    <source>
        <dbReference type="SAM" id="MobiDB-lite"/>
    </source>
</evidence>
<keyword evidence="8" id="KW-1185">Reference proteome</keyword>
<feature type="region of interest" description="Disordered" evidence="4">
    <location>
        <begin position="264"/>
        <end position="288"/>
    </location>
</feature>
<dbReference type="PANTHER" id="PTHR30627:SF1">
    <property type="entry name" value="PEPTIDOGLYCAN D,D-TRANSPEPTIDASE FTSI"/>
    <property type="match status" value="1"/>
</dbReference>
<organism evidence="7 8">
    <name type="scientific">Rarobacter faecitabidus</name>
    <dbReference type="NCBI Taxonomy" id="13243"/>
    <lineage>
        <taxon>Bacteria</taxon>
        <taxon>Bacillati</taxon>
        <taxon>Actinomycetota</taxon>
        <taxon>Actinomycetes</taxon>
        <taxon>Micrococcales</taxon>
        <taxon>Rarobacteraceae</taxon>
        <taxon>Rarobacter</taxon>
    </lineage>
</organism>
<gene>
    <name evidence="7" type="ORF">FB461_1132</name>
</gene>
<feature type="domain" description="Penicillin-binding protein dimerisation" evidence="6">
    <location>
        <begin position="46"/>
        <end position="203"/>
    </location>
</feature>
<protein>
    <submittedName>
        <fullName evidence="7">Cell division protein FtsI (Penicillin-binding protein 3)</fullName>
    </submittedName>
</protein>
<dbReference type="EMBL" id="VFOS01000001">
    <property type="protein sequence ID" value="TQL64623.1"/>
    <property type="molecule type" value="Genomic_DNA"/>
</dbReference>
<evidence type="ECO:0000256" key="2">
    <source>
        <dbReference type="ARBA" id="ARBA00007171"/>
    </source>
</evidence>
<accession>A0A542ZW81</accession>
<keyword evidence="7" id="KW-0131">Cell cycle</keyword>
<comment type="similarity">
    <text evidence="2">Belongs to the transpeptidase family.</text>
</comment>
<keyword evidence="7" id="KW-0132">Cell division</keyword>
<dbReference type="AlphaFoldDB" id="A0A542ZW81"/>
<dbReference type="RefSeq" id="WP_246046033.1">
    <property type="nucleotide sequence ID" value="NZ_BAAASV010000001.1"/>
</dbReference>